<dbReference type="AlphaFoldDB" id="A0A915E0D2"/>
<sequence length="154" mass="18181">MIMNKTEERNYNILMNVDTVESQNYGRLRLIEDPTRGGRRGDTLNEVSSHTNKFTAEDAEERFRLALESANQVQTADPLAEMWDYVVWFEEHFPGGKQRLFYPMLYKVRGLDAFAMEKFTIFRSAPHFCVLSRYKNDERMLKLWLKLAESFPVN</sequence>
<dbReference type="Proteomes" id="UP000887574">
    <property type="component" value="Unplaced"/>
</dbReference>
<dbReference type="InterPro" id="IPR013212">
    <property type="entry name" value="Mad3/Bub1_I"/>
</dbReference>
<evidence type="ECO:0000313" key="2">
    <source>
        <dbReference type="Proteomes" id="UP000887574"/>
    </source>
</evidence>
<accession>A0A915E0D2</accession>
<organism evidence="2 3">
    <name type="scientific">Ditylenchus dipsaci</name>
    <dbReference type="NCBI Taxonomy" id="166011"/>
    <lineage>
        <taxon>Eukaryota</taxon>
        <taxon>Metazoa</taxon>
        <taxon>Ecdysozoa</taxon>
        <taxon>Nematoda</taxon>
        <taxon>Chromadorea</taxon>
        <taxon>Rhabditida</taxon>
        <taxon>Tylenchina</taxon>
        <taxon>Tylenchomorpha</taxon>
        <taxon>Sphaerularioidea</taxon>
        <taxon>Anguinidae</taxon>
        <taxon>Anguininae</taxon>
        <taxon>Ditylenchus</taxon>
    </lineage>
</organism>
<protein>
    <submittedName>
        <fullName evidence="3">BUB1 N-terminal domain-containing protein</fullName>
    </submittedName>
</protein>
<dbReference type="WBParaSite" id="jg25362">
    <property type="protein sequence ID" value="jg25362"/>
    <property type="gene ID" value="jg25362"/>
</dbReference>
<evidence type="ECO:0000313" key="3">
    <source>
        <dbReference type="WBParaSite" id="jg25362"/>
    </source>
</evidence>
<dbReference type="Gene3D" id="1.25.40.430">
    <property type="match status" value="1"/>
</dbReference>
<name>A0A915E0D2_9BILA</name>
<reference evidence="3" key="1">
    <citation type="submission" date="2022-11" db="UniProtKB">
        <authorList>
            <consortium name="WormBaseParasite"/>
        </authorList>
    </citation>
    <scope>IDENTIFICATION</scope>
</reference>
<proteinExistence type="predicted"/>
<keyword evidence="2" id="KW-1185">Reference proteome</keyword>
<feature type="domain" description="BUB1 N-terminal" evidence="1">
    <location>
        <begin position="67"/>
        <end position="154"/>
    </location>
</feature>
<dbReference type="PROSITE" id="PS51489">
    <property type="entry name" value="BUB1_N"/>
    <property type="match status" value="1"/>
</dbReference>
<evidence type="ECO:0000259" key="1">
    <source>
        <dbReference type="PROSITE" id="PS51489"/>
    </source>
</evidence>